<dbReference type="InterPro" id="IPR003165">
    <property type="entry name" value="Piwi"/>
</dbReference>
<organism evidence="2 3">
    <name type="scientific">Glonium stellatum</name>
    <dbReference type="NCBI Taxonomy" id="574774"/>
    <lineage>
        <taxon>Eukaryota</taxon>
        <taxon>Fungi</taxon>
        <taxon>Dikarya</taxon>
        <taxon>Ascomycota</taxon>
        <taxon>Pezizomycotina</taxon>
        <taxon>Dothideomycetes</taxon>
        <taxon>Pleosporomycetidae</taxon>
        <taxon>Gloniales</taxon>
        <taxon>Gloniaceae</taxon>
        <taxon>Glonium</taxon>
    </lineage>
</organism>
<dbReference type="Pfam" id="PF02171">
    <property type="entry name" value="Piwi"/>
    <property type="match status" value="1"/>
</dbReference>
<dbReference type="SUPFAM" id="SSF53098">
    <property type="entry name" value="Ribonuclease H-like"/>
    <property type="match status" value="1"/>
</dbReference>
<dbReference type="GO" id="GO:0003676">
    <property type="term" value="F:nucleic acid binding"/>
    <property type="evidence" value="ECO:0007669"/>
    <property type="project" value="InterPro"/>
</dbReference>
<gene>
    <name evidence="2" type="ORF">AOQ84DRAFT_378613</name>
</gene>
<keyword evidence="3" id="KW-1185">Reference proteome</keyword>
<sequence length="93" mass="10167">MSAVLENILVIGADVTHPIARSAEGTPPIAAVVGSVGPTGDKILGSMRLQYTDRKEMTEEIEQIVKERIRDWYTAKRKLQTSILYYCDGVGGS</sequence>
<evidence type="ECO:0000259" key="1">
    <source>
        <dbReference type="PROSITE" id="PS50822"/>
    </source>
</evidence>
<proteinExistence type="predicted"/>
<evidence type="ECO:0000313" key="2">
    <source>
        <dbReference type="EMBL" id="OCL06423.1"/>
    </source>
</evidence>
<dbReference type="Gene3D" id="3.30.420.10">
    <property type="entry name" value="Ribonuclease H-like superfamily/Ribonuclease H"/>
    <property type="match status" value="1"/>
</dbReference>
<name>A0A8E2JR52_9PEZI</name>
<evidence type="ECO:0000313" key="3">
    <source>
        <dbReference type="Proteomes" id="UP000250140"/>
    </source>
</evidence>
<dbReference type="PROSITE" id="PS50822">
    <property type="entry name" value="PIWI"/>
    <property type="match status" value="1"/>
</dbReference>
<feature type="domain" description="Piwi" evidence="1">
    <location>
        <begin position="1"/>
        <end position="93"/>
    </location>
</feature>
<protein>
    <recommendedName>
        <fullName evidence="1">Piwi domain-containing protein</fullName>
    </recommendedName>
</protein>
<dbReference type="Proteomes" id="UP000250140">
    <property type="component" value="Unassembled WGS sequence"/>
</dbReference>
<accession>A0A8E2JR52</accession>
<dbReference type="InterPro" id="IPR036397">
    <property type="entry name" value="RNaseH_sf"/>
</dbReference>
<dbReference type="EMBL" id="KV750072">
    <property type="protein sequence ID" value="OCL06423.1"/>
    <property type="molecule type" value="Genomic_DNA"/>
</dbReference>
<dbReference type="AlphaFoldDB" id="A0A8E2JR52"/>
<dbReference type="OrthoDB" id="10252740at2759"/>
<reference evidence="2 3" key="1">
    <citation type="journal article" date="2016" name="Nat. Commun.">
        <title>Ectomycorrhizal ecology is imprinted in the genome of the dominant symbiotic fungus Cenococcum geophilum.</title>
        <authorList>
            <consortium name="DOE Joint Genome Institute"/>
            <person name="Peter M."/>
            <person name="Kohler A."/>
            <person name="Ohm R.A."/>
            <person name="Kuo A."/>
            <person name="Krutzmann J."/>
            <person name="Morin E."/>
            <person name="Arend M."/>
            <person name="Barry K.W."/>
            <person name="Binder M."/>
            <person name="Choi C."/>
            <person name="Clum A."/>
            <person name="Copeland A."/>
            <person name="Grisel N."/>
            <person name="Haridas S."/>
            <person name="Kipfer T."/>
            <person name="LaButti K."/>
            <person name="Lindquist E."/>
            <person name="Lipzen A."/>
            <person name="Maire R."/>
            <person name="Meier B."/>
            <person name="Mihaltcheva S."/>
            <person name="Molinier V."/>
            <person name="Murat C."/>
            <person name="Poggeler S."/>
            <person name="Quandt C.A."/>
            <person name="Sperisen C."/>
            <person name="Tritt A."/>
            <person name="Tisserant E."/>
            <person name="Crous P.W."/>
            <person name="Henrissat B."/>
            <person name="Nehls U."/>
            <person name="Egli S."/>
            <person name="Spatafora J.W."/>
            <person name="Grigoriev I.V."/>
            <person name="Martin F.M."/>
        </authorList>
    </citation>
    <scope>NUCLEOTIDE SEQUENCE [LARGE SCALE GENOMIC DNA]</scope>
    <source>
        <strain evidence="2 3">CBS 207.34</strain>
    </source>
</reference>
<dbReference type="InterPro" id="IPR012337">
    <property type="entry name" value="RNaseH-like_sf"/>
</dbReference>